<dbReference type="InterPro" id="IPR032675">
    <property type="entry name" value="LRR_dom_sf"/>
</dbReference>
<dbReference type="SMART" id="SM00256">
    <property type="entry name" value="FBOX"/>
    <property type="match status" value="1"/>
</dbReference>
<proteinExistence type="predicted"/>
<dbReference type="AlphaFoldDB" id="A0A2P6QHK1"/>
<dbReference type="EMBL" id="PDCK01000043">
    <property type="protein sequence ID" value="PRQ33652.1"/>
    <property type="molecule type" value="Genomic_DNA"/>
</dbReference>
<protein>
    <submittedName>
        <fullName evidence="2">Putative F-box domain, FBD domain, leucine-rich repeat domain, L domain-containing protein</fullName>
    </submittedName>
</protein>
<dbReference type="InterPro" id="IPR036047">
    <property type="entry name" value="F-box-like_dom_sf"/>
</dbReference>
<feature type="domain" description="F-box" evidence="1">
    <location>
        <begin position="12"/>
        <end position="60"/>
    </location>
</feature>
<evidence type="ECO:0000259" key="1">
    <source>
        <dbReference type="PROSITE" id="PS50181"/>
    </source>
</evidence>
<accession>A0A2P6QHK1</accession>
<dbReference type="Gramene" id="PRQ33652">
    <property type="protein sequence ID" value="PRQ33652"/>
    <property type="gene ID" value="RchiOBHm_Chr5g0059961"/>
</dbReference>
<reference evidence="2 3" key="1">
    <citation type="journal article" date="2018" name="Nat. Genet.">
        <title>The Rosa genome provides new insights in the design of modern roses.</title>
        <authorList>
            <person name="Bendahmane M."/>
        </authorList>
    </citation>
    <scope>NUCLEOTIDE SEQUENCE [LARGE SCALE GENOMIC DNA]</scope>
    <source>
        <strain evidence="3">cv. Old Blush</strain>
    </source>
</reference>
<keyword evidence="3" id="KW-1185">Reference proteome</keyword>
<dbReference type="Pfam" id="PF00646">
    <property type="entry name" value="F-box"/>
    <property type="match status" value="1"/>
</dbReference>
<dbReference type="OrthoDB" id="1166590at2759"/>
<dbReference type="PROSITE" id="PS50181">
    <property type="entry name" value="FBOX"/>
    <property type="match status" value="1"/>
</dbReference>
<dbReference type="STRING" id="74649.A0A2P6QHK1"/>
<dbReference type="Gene3D" id="1.20.1280.50">
    <property type="match status" value="1"/>
</dbReference>
<comment type="caution">
    <text evidence="2">The sequence shown here is derived from an EMBL/GenBank/DDBJ whole genome shotgun (WGS) entry which is preliminary data.</text>
</comment>
<evidence type="ECO:0000313" key="3">
    <source>
        <dbReference type="Proteomes" id="UP000238479"/>
    </source>
</evidence>
<gene>
    <name evidence="2" type="ORF">RchiOBHm_Chr5g0059961</name>
</gene>
<dbReference type="PANTHER" id="PTHR31900:SF34">
    <property type="entry name" value="EMB|CAB62440.1-RELATED"/>
    <property type="match status" value="1"/>
</dbReference>
<sequence>MGSMAKAEGINQDRITQLPDDIVSHIFSFLPTVDAVRNTLLSKKFNQVWTKLQTLDFDSEREFQKCRGGTAFLTFVSRVLYFRDGSEIRTFRLKLSRKRYLPCVGDWICTAVKRKVVELDLHLNFDVWTDFELPPCIFWCKTLEVLKLNLSPWEVTDDIPTSGCFPILKFLHVTVFNPSIREMEKLLSHFPVLEELTIDGTGEDLDDFGTCSFQVSASKLKTLRISLESLSEPVDIHVNAPQLESLDLQRLGLTNCFLDGSANSLVNASIAFREKFEIKGLFDLSDSTMELLNQVSDVKSLSVSAHCLEDLHLPENYYLPSFGNVNQLRLAFGDHSCWELLARFLNSAPNLEILVLDDRTEGHKELSEIHWNPPEQVPSSLLSNLKTICFKGFKGRLFEMEMIKYLLKNGQLLNKMTISTGLHLSYDRQNDLYTEFMMFHRAATCHVEFMYMEV</sequence>
<dbReference type="OMA" id="CWELLAR"/>
<dbReference type="SUPFAM" id="SSF52047">
    <property type="entry name" value="RNI-like"/>
    <property type="match status" value="1"/>
</dbReference>
<dbReference type="Gene3D" id="3.80.10.10">
    <property type="entry name" value="Ribonuclease Inhibitor"/>
    <property type="match status" value="1"/>
</dbReference>
<dbReference type="SMART" id="SM00579">
    <property type="entry name" value="FBD"/>
    <property type="match status" value="1"/>
</dbReference>
<dbReference type="SUPFAM" id="SSF81383">
    <property type="entry name" value="F-box domain"/>
    <property type="match status" value="1"/>
</dbReference>
<dbReference type="InterPro" id="IPR006566">
    <property type="entry name" value="FBD"/>
</dbReference>
<dbReference type="Pfam" id="PF24758">
    <property type="entry name" value="LRR_At5g56370"/>
    <property type="match status" value="1"/>
</dbReference>
<organism evidence="2 3">
    <name type="scientific">Rosa chinensis</name>
    <name type="common">China rose</name>
    <dbReference type="NCBI Taxonomy" id="74649"/>
    <lineage>
        <taxon>Eukaryota</taxon>
        <taxon>Viridiplantae</taxon>
        <taxon>Streptophyta</taxon>
        <taxon>Embryophyta</taxon>
        <taxon>Tracheophyta</taxon>
        <taxon>Spermatophyta</taxon>
        <taxon>Magnoliopsida</taxon>
        <taxon>eudicotyledons</taxon>
        <taxon>Gunneridae</taxon>
        <taxon>Pentapetalae</taxon>
        <taxon>rosids</taxon>
        <taxon>fabids</taxon>
        <taxon>Rosales</taxon>
        <taxon>Rosaceae</taxon>
        <taxon>Rosoideae</taxon>
        <taxon>Rosoideae incertae sedis</taxon>
        <taxon>Rosa</taxon>
    </lineage>
</organism>
<dbReference type="PANTHER" id="PTHR31900">
    <property type="entry name" value="F-BOX/RNI SUPERFAMILY PROTEIN-RELATED"/>
    <property type="match status" value="1"/>
</dbReference>
<name>A0A2P6QHK1_ROSCH</name>
<dbReference type="Proteomes" id="UP000238479">
    <property type="component" value="Chromosome 5"/>
</dbReference>
<evidence type="ECO:0000313" key="2">
    <source>
        <dbReference type="EMBL" id="PRQ33652.1"/>
    </source>
</evidence>
<dbReference type="InterPro" id="IPR050232">
    <property type="entry name" value="FBL13/AtMIF1-like"/>
</dbReference>
<dbReference type="InterPro" id="IPR055411">
    <property type="entry name" value="LRR_FXL15/At3g58940/PEG3-like"/>
</dbReference>
<dbReference type="Pfam" id="PF08387">
    <property type="entry name" value="FBD"/>
    <property type="match status" value="1"/>
</dbReference>
<dbReference type="InterPro" id="IPR001810">
    <property type="entry name" value="F-box_dom"/>
</dbReference>